<dbReference type="InterPro" id="IPR001810">
    <property type="entry name" value="F-box_dom"/>
</dbReference>
<feature type="domain" description="F-box" evidence="1">
    <location>
        <begin position="158"/>
        <end position="201"/>
    </location>
</feature>
<evidence type="ECO:0000259" key="1">
    <source>
        <dbReference type="Pfam" id="PF12937"/>
    </source>
</evidence>
<dbReference type="SUPFAM" id="SSF48452">
    <property type="entry name" value="TPR-like"/>
    <property type="match status" value="1"/>
</dbReference>
<dbReference type="Gene3D" id="3.80.10.10">
    <property type="entry name" value="Ribonuclease Inhibitor"/>
    <property type="match status" value="1"/>
</dbReference>
<proteinExistence type="predicted"/>
<dbReference type="AlphaFoldDB" id="A0AAD5K1U3"/>
<evidence type="ECO:0000313" key="3">
    <source>
        <dbReference type="Proteomes" id="UP001209540"/>
    </source>
</evidence>
<protein>
    <recommendedName>
        <fullName evidence="1">F-box domain-containing protein</fullName>
    </recommendedName>
</protein>
<name>A0AAD5K1U3_9FUNG</name>
<sequence>MIDADKFIFPLTNWSKFIGSFPKTINNLCLAMKCQNYQQIINDSTMMIDSILLQQNIILLALYETRAYAYAMQNRFDLALADGEQIVKHAPTTALSYIYKANALSMNDHQNQAIRVYDQGLKLVQLDQNKENEIEAALKIGKEMATKQYQKKFDPVKLLPVEITNQIFSLLPQYTRTTCLQISKAWSEQIQDCADVWRSLVILDEKRDLQIVRVTPRIGNHVKHFTIYTTTSSKMTLFNTYVELLTEGHFMRIQSININVRGNYNAEKYFSPLSTVIWKIRNTLTRLNIDSDSIRLVIPIADVLSVCSNLVEFIYSTRDSLSRQAKSLAQLKDHECLNDFQLKAARVIGGDVDPILKHCPQLQRFVLNGSVDYSFLDTIAKHTLPNLVVLGYNPNMIPDFPPSKNIVVSSLEKERNMAGNLRVFYTNDGGPTSAIQKILPILYKNMDTLEDVVVCCIPPRTQPEIQQLYTQYHDFRLPNIRCFQAWLFKGTQDFILQAISNSTKLTNLTVNAVHDMNGLVNTLMDMHPLSYIFISHPEGKTTSLCHLFKRYAELSTSINTISTTRKQQRPVKLLETITLNRTGDFSDDLLSTLADIKTLRRVDLQRLPSISADGIKHFLRKLSHQLTCVRIENIPSVKDDVIASLADIDNLEVVILRELDTITDWSAYSC</sequence>
<keyword evidence="3" id="KW-1185">Reference proteome</keyword>
<evidence type="ECO:0000313" key="2">
    <source>
        <dbReference type="EMBL" id="KAI9265107.1"/>
    </source>
</evidence>
<dbReference type="Gene3D" id="1.20.1280.50">
    <property type="match status" value="1"/>
</dbReference>
<reference evidence="2" key="2">
    <citation type="submission" date="2023-02" db="EMBL/GenBank/DDBJ databases">
        <authorList>
            <consortium name="DOE Joint Genome Institute"/>
            <person name="Mondo S.J."/>
            <person name="Chang Y."/>
            <person name="Wang Y."/>
            <person name="Ahrendt S."/>
            <person name="Andreopoulos W."/>
            <person name="Barry K."/>
            <person name="Beard J."/>
            <person name="Benny G.L."/>
            <person name="Blankenship S."/>
            <person name="Bonito G."/>
            <person name="Cuomo C."/>
            <person name="Desiro A."/>
            <person name="Gervers K.A."/>
            <person name="Hundley H."/>
            <person name="Kuo A."/>
            <person name="LaButti K."/>
            <person name="Lang B.F."/>
            <person name="Lipzen A."/>
            <person name="O'Donnell K."/>
            <person name="Pangilinan J."/>
            <person name="Reynolds N."/>
            <person name="Sandor L."/>
            <person name="Smith M.W."/>
            <person name="Tsang A."/>
            <person name="Grigoriev I.V."/>
            <person name="Stajich J.E."/>
            <person name="Spatafora J.W."/>
        </authorList>
    </citation>
    <scope>NUCLEOTIDE SEQUENCE</scope>
    <source>
        <strain evidence="2">RSA 2281</strain>
    </source>
</reference>
<dbReference type="Pfam" id="PF12937">
    <property type="entry name" value="F-box-like"/>
    <property type="match status" value="1"/>
</dbReference>
<dbReference type="SUPFAM" id="SSF81383">
    <property type="entry name" value="F-box domain"/>
    <property type="match status" value="1"/>
</dbReference>
<accession>A0AAD5K1U3</accession>
<comment type="caution">
    <text evidence="2">The sequence shown here is derived from an EMBL/GenBank/DDBJ whole genome shotgun (WGS) entry which is preliminary data.</text>
</comment>
<dbReference type="InterPro" id="IPR011990">
    <property type="entry name" value="TPR-like_helical_dom_sf"/>
</dbReference>
<dbReference type="InterPro" id="IPR032675">
    <property type="entry name" value="LRR_dom_sf"/>
</dbReference>
<dbReference type="InterPro" id="IPR036047">
    <property type="entry name" value="F-box-like_dom_sf"/>
</dbReference>
<dbReference type="Gene3D" id="1.25.40.10">
    <property type="entry name" value="Tetratricopeptide repeat domain"/>
    <property type="match status" value="1"/>
</dbReference>
<gene>
    <name evidence="2" type="ORF">BDA99DRAFT_507748</name>
</gene>
<feature type="non-terminal residue" evidence="2">
    <location>
        <position position="670"/>
    </location>
</feature>
<dbReference type="Proteomes" id="UP001209540">
    <property type="component" value="Unassembled WGS sequence"/>
</dbReference>
<dbReference type="SUPFAM" id="SSF52047">
    <property type="entry name" value="RNI-like"/>
    <property type="match status" value="1"/>
</dbReference>
<dbReference type="EMBL" id="JAIXMP010000011">
    <property type="protein sequence ID" value="KAI9265107.1"/>
    <property type="molecule type" value="Genomic_DNA"/>
</dbReference>
<organism evidence="2 3">
    <name type="scientific">Phascolomyces articulosus</name>
    <dbReference type="NCBI Taxonomy" id="60185"/>
    <lineage>
        <taxon>Eukaryota</taxon>
        <taxon>Fungi</taxon>
        <taxon>Fungi incertae sedis</taxon>
        <taxon>Mucoromycota</taxon>
        <taxon>Mucoromycotina</taxon>
        <taxon>Mucoromycetes</taxon>
        <taxon>Mucorales</taxon>
        <taxon>Lichtheimiaceae</taxon>
        <taxon>Phascolomyces</taxon>
    </lineage>
</organism>
<reference evidence="2" key="1">
    <citation type="journal article" date="2022" name="IScience">
        <title>Evolution of zygomycete secretomes and the origins of terrestrial fungal ecologies.</title>
        <authorList>
            <person name="Chang Y."/>
            <person name="Wang Y."/>
            <person name="Mondo S."/>
            <person name="Ahrendt S."/>
            <person name="Andreopoulos W."/>
            <person name="Barry K."/>
            <person name="Beard J."/>
            <person name="Benny G.L."/>
            <person name="Blankenship S."/>
            <person name="Bonito G."/>
            <person name="Cuomo C."/>
            <person name="Desiro A."/>
            <person name="Gervers K.A."/>
            <person name="Hundley H."/>
            <person name="Kuo A."/>
            <person name="LaButti K."/>
            <person name="Lang B.F."/>
            <person name="Lipzen A."/>
            <person name="O'Donnell K."/>
            <person name="Pangilinan J."/>
            <person name="Reynolds N."/>
            <person name="Sandor L."/>
            <person name="Smith M.E."/>
            <person name="Tsang A."/>
            <person name="Grigoriev I.V."/>
            <person name="Stajich J.E."/>
            <person name="Spatafora J.W."/>
        </authorList>
    </citation>
    <scope>NUCLEOTIDE SEQUENCE</scope>
    <source>
        <strain evidence="2">RSA 2281</strain>
    </source>
</reference>